<evidence type="ECO:0000313" key="1">
    <source>
        <dbReference type="EMBL" id="GIY03296.1"/>
    </source>
</evidence>
<reference evidence="1 2" key="1">
    <citation type="submission" date="2021-06" db="EMBL/GenBank/DDBJ databases">
        <title>Caerostris extrusa draft genome.</title>
        <authorList>
            <person name="Kono N."/>
            <person name="Arakawa K."/>
        </authorList>
    </citation>
    <scope>NUCLEOTIDE SEQUENCE [LARGE SCALE GENOMIC DNA]</scope>
</reference>
<keyword evidence="2" id="KW-1185">Reference proteome</keyword>
<dbReference type="Proteomes" id="UP001054945">
    <property type="component" value="Unassembled WGS sequence"/>
</dbReference>
<comment type="caution">
    <text evidence="1">The sequence shown here is derived from an EMBL/GenBank/DDBJ whole genome shotgun (WGS) entry which is preliminary data.</text>
</comment>
<name>A0AAV4Q5B0_CAEEX</name>
<dbReference type="AlphaFoldDB" id="A0AAV4Q5B0"/>
<sequence>MLYQNQSDRNPFLSGRSVTKRATNIVCDVCSFTETAAASAERDGFFPLDHLPAWRQPVMDEMTKQMTVTAAAS</sequence>
<gene>
    <name evidence="1" type="ORF">CEXT_397471</name>
</gene>
<protein>
    <submittedName>
        <fullName evidence="1">Uncharacterized protein</fullName>
    </submittedName>
</protein>
<organism evidence="1 2">
    <name type="scientific">Caerostris extrusa</name>
    <name type="common">Bark spider</name>
    <name type="synonym">Caerostris bankana</name>
    <dbReference type="NCBI Taxonomy" id="172846"/>
    <lineage>
        <taxon>Eukaryota</taxon>
        <taxon>Metazoa</taxon>
        <taxon>Ecdysozoa</taxon>
        <taxon>Arthropoda</taxon>
        <taxon>Chelicerata</taxon>
        <taxon>Arachnida</taxon>
        <taxon>Araneae</taxon>
        <taxon>Araneomorphae</taxon>
        <taxon>Entelegynae</taxon>
        <taxon>Araneoidea</taxon>
        <taxon>Araneidae</taxon>
        <taxon>Caerostris</taxon>
    </lineage>
</organism>
<proteinExistence type="predicted"/>
<accession>A0AAV4Q5B0</accession>
<evidence type="ECO:0000313" key="2">
    <source>
        <dbReference type="Proteomes" id="UP001054945"/>
    </source>
</evidence>
<dbReference type="EMBL" id="BPLR01005560">
    <property type="protein sequence ID" value="GIY03296.1"/>
    <property type="molecule type" value="Genomic_DNA"/>
</dbReference>